<keyword evidence="3 5" id="KW-0456">Lyase</keyword>
<keyword evidence="2 5" id="KW-0831">Ubiquinone biosynthesis</keyword>
<comment type="subcellular location">
    <subcellularLocation>
        <location evidence="5">Cytoplasm</location>
    </subcellularLocation>
</comment>
<evidence type="ECO:0000256" key="5">
    <source>
        <dbReference type="HAMAP-Rule" id="MF_01632"/>
    </source>
</evidence>
<evidence type="ECO:0000256" key="3">
    <source>
        <dbReference type="ARBA" id="ARBA00023239"/>
    </source>
</evidence>
<dbReference type="EC" id="4.1.3.40" evidence="5"/>
<dbReference type="Pfam" id="PF04345">
    <property type="entry name" value="Chor_lyase"/>
    <property type="match status" value="1"/>
</dbReference>
<comment type="caution">
    <text evidence="5">Lacks conserved residue(s) required for the propagation of feature annotation.</text>
</comment>
<evidence type="ECO:0000256" key="2">
    <source>
        <dbReference type="ARBA" id="ARBA00022688"/>
    </source>
</evidence>
<accession>A0A1K2H9L5</accession>
<evidence type="ECO:0000256" key="4">
    <source>
        <dbReference type="ARBA" id="ARBA00023317"/>
    </source>
</evidence>
<comment type="pathway">
    <text evidence="5">Cofactor biosynthesis; ubiquinone biosynthesis.</text>
</comment>
<evidence type="ECO:0000313" key="7">
    <source>
        <dbReference type="Proteomes" id="UP000186513"/>
    </source>
</evidence>
<reference evidence="6 7" key="1">
    <citation type="submission" date="2016-11" db="EMBL/GenBank/DDBJ databases">
        <authorList>
            <person name="Jaros S."/>
            <person name="Januszkiewicz K."/>
            <person name="Wedrychowicz H."/>
        </authorList>
    </citation>
    <scope>NUCLEOTIDE SEQUENCE [LARGE SCALE GENOMIC DNA]</scope>
    <source>
        <strain evidence="6 7">DSM 18899</strain>
    </source>
</reference>
<keyword evidence="7" id="KW-1185">Reference proteome</keyword>
<feature type="binding site" evidence="5">
    <location>
        <position position="72"/>
    </location>
    <ligand>
        <name>substrate</name>
    </ligand>
</feature>
<comment type="similarity">
    <text evidence="5">Belongs to the UbiC family.</text>
</comment>
<evidence type="ECO:0000313" key="6">
    <source>
        <dbReference type="EMBL" id="SFZ73487.1"/>
    </source>
</evidence>
<dbReference type="EMBL" id="FPKR01000003">
    <property type="protein sequence ID" value="SFZ73487.1"/>
    <property type="molecule type" value="Genomic_DNA"/>
</dbReference>
<proteinExistence type="inferred from homology"/>
<keyword evidence="4 5" id="KW-0670">Pyruvate</keyword>
<dbReference type="Proteomes" id="UP000186513">
    <property type="component" value="Unassembled WGS sequence"/>
</dbReference>
<dbReference type="HAMAP" id="MF_01632">
    <property type="entry name" value="UbiC"/>
    <property type="match status" value="1"/>
</dbReference>
<dbReference type="OrthoDB" id="8606430at2"/>
<dbReference type="UniPathway" id="UPA00232"/>
<dbReference type="GO" id="GO:0008813">
    <property type="term" value="F:chorismate lyase activity"/>
    <property type="evidence" value="ECO:0007669"/>
    <property type="project" value="UniProtKB-UniRule"/>
</dbReference>
<evidence type="ECO:0000256" key="1">
    <source>
        <dbReference type="ARBA" id="ARBA00022490"/>
    </source>
</evidence>
<dbReference type="GO" id="GO:0042866">
    <property type="term" value="P:pyruvate biosynthetic process"/>
    <property type="evidence" value="ECO:0007669"/>
    <property type="project" value="UniProtKB-UniRule"/>
</dbReference>
<dbReference type="PANTHER" id="PTHR38683:SF1">
    <property type="entry name" value="CHORISMATE PYRUVATE-LYASE"/>
    <property type="match status" value="1"/>
</dbReference>
<keyword evidence="1 5" id="KW-0963">Cytoplasm</keyword>
<dbReference type="PANTHER" id="PTHR38683">
    <property type="entry name" value="CHORISMATE PYRUVATE-LYASE"/>
    <property type="match status" value="1"/>
</dbReference>
<comment type="function">
    <text evidence="5">Removes the pyruvyl group from chorismate, with concomitant aromatization of the ring, to provide 4-hydroxybenzoate (4HB) for the ubiquinone pathway.</text>
</comment>
<feature type="binding site" evidence="5">
    <location>
        <position position="110"/>
    </location>
    <ligand>
        <name>substrate</name>
    </ligand>
</feature>
<dbReference type="RefSeq" id="WP_072427399.1">
    <property type="nucleotide sequence ID" value="NZ_FPKR01000003.1"/>
</dbReference>
<comment type="catalytic activity">
    <reaction evidence="5">
        <text>chorismate = 4-hydroxybenzoate + pyruvate</text>
        <dbReference type="Rhea" id="RHEA:16505"/>
        <dbReference type="ChEBI" id="CHEBI:15361"/>
        <dbReference type="ChEBI" id="CHEBI:17879"/>
        <dbReference type="ChEBI" id="CHEBI:29748"/>
        <dbReference type="EC" id="4.1.3.40"/>
    </reaction>
</comment>
<dbReference type="GO" id="GO:0005829">
    <property type="term" value="C:cytosol"/>
    <property type="evidence" value="ECO:0007669"/>
    <property type="project" value="TreeGrafter"/>
</dbReference>
<feature type="binding site" evidence="5">
    <location>
        <position position="169"/>
    </location>
    <ligand>
        <name>substrate</name>
    </ligand>
</feature>
<dbReference type="GO" id="GO:0006744">
    <property type="term" value="P:ubiquinone biosynthetic process"/>
    <property type="evidence" value="ECO:0007669"/>
    <property type="project" value="UniProtKB-UniRule"/>
</dbReference>
<gene>
    <name evidence="5" type="primary">ubiC</name>
    <name evidence="6" type="ORF">SAMN02745887_00852</name>
</gene>
<organism evidence="6 7">
    <name type="scientific">Chitinimonas taiwanensis DSM 18899</name>
    <dbReference type="NCBI Taxonomy" id="1121279"/>
    <lineage>
        <taxon>Bacteria</taxon>
        <taxon>Pseudomonadati</taxon>
        <taxon>Pseudomonadota</taxon>
        <taxon>Betaproteobacteria</taxon>
        <taxon>Neisseriales</taxon>
        <taxon>Chitinibacteraceae</taxon>
        <taxon>Chitinimonas</taxon>
    </lineage>
</organism>
<dbReference type="STRING" id="1121279.SAMN02745887_00852"/>
<dbReference type="InterPro" id="IPR028978">
    <property type="entry name" value="Chorismate_lyase_/UTRA_dom_sf"/>
</dbReference>
<dbReference type="Gene3D" id="3.40.1410.10">
    <property type="entry name" value="Chorismate lyase-like"/>
    <property type="match status" value="1"/>
</dbReference>
<dbReference type="SUPFAM" id="SSF64288">
    <property type="entry name" value="Chorismate lyase-like"/>
    <property type="match status" value="1"/>
</dbReference>
<dbReference type="AlphaFoldDB" id="A0A1K2H9L5"/>
<sequence length="180" mass="20323">MPHIASHRWNHPACLAPRALHPWLVHPGSLTARLIAHFPAFKVRLLRQRWARPNGDELGALGLRRRDLAIVREVVLMSGDTPLVFAHSVMPRQALFHGYQGLRRQGVKPLGATLFANPKIRRSQLAYRQLDRRHALYRAAQSAVGPLPAALWARRSRFELGSARILVTEVFLPAVREAKP</sequence>
<name>A0A1K2H9L5_9NEIS</name>
<dbReference type="InterPro" id="IPR007440">
    <property type="entry name" value="Chorismate--pyruvate_lyase"/>
</dbReference>
<protein>
    <recommendedName>
        <fullName evidence="5">Probable chorismate pyruvate-lyase</fullName>
        <shortName evidence="5">CL</shortName>
        <shortName evidence="5">CPL</shortName>
        <ecNumber evidence="5">4.1.3.40</ecNumber>
    </recommendedName>
</protein>